<dbReference type="Proteomes" id="UP001392437">
    <property type="component" value="Unassembled WGS sequence"/>
</dbReference>
<sequence>MEGTTACSMTANLLLFLLLQYVHGNPEKTQSRNEDTKDNNKDHIPIAEEWLDNSRRQVPSWLKEPPIPSTKHLTLCKTSPPAVAGLDSKPAPLPTRDSCQLLLRSLESRWLYFDQWTLPEAEPSTRTPQQPWILAQYGECLFVVTGWQPPEDNGGKKLEIEVGNDDVKNLVRESLDHHQVHGTAPIVVGARGNMICGGTHVEWQLRKMECPEGRYHTMSTWCKY</sequence>
<dbReference type="EMBL" id="JAQQWP010000004">
    <property type="protein sequence ID" value="KAK8121003.1"/>
    <property type="molecule type" value="Genomic_DNA"/>
</dbReference>
<evidence type="ECO:0000259" key="2">
    <source>
        <dbReference type="Pfam" id="PF14856"/>
    </source>
</evidence>
<name>A0AAW0R1A0_9PEZI</name>
<feature type="domain" description="Ecp2 effector protein-like" evidence="2">
    <location>
        <begin position="91"/>
        <end position="196"/>
    </location>
</feature>
<comment type="caution">
    <text evidence="3">The sequence shown here is derived from an EMBL/GenBank/DDBJ whole genome shotgun (WGS) entry which is preliminary data.</text>
</comment>
<accession>A0AAW0R1A0</accession>
<organism evidence="3 4">
    <name type="scientific">Apiospora kogelbergensis</name>
    <dbReference type="NCBI Taxonomy" id="1337665"/>
    <lineage>
        <taxon>Eukaryota</taxon>
        <taxon>Fungi</taxon>
        <taxon>Dikarya</taxon>
        <taxon>Ascomycota</taxon>
        <taxon>Pezizomycotina</taxon>
        <taxon>Sordariomycetes</taxon>
        <taxon>Xylariomycetidae</taxon>
        <taxon>Amphisphaeriales</taxon>
        <taxon>Apiosporaceae</taxon>
        <taxon>Apiospora</taxon>
    </lineage>
</organism>
<feature type="signal peptide" evidence="1">
    <location>
        <begin position="1"/>
        <end position="24"/>
    </location>
</feature>
<evidence type="ECO:0000313" key="4">
    <source>
        <dbReference type="Proteomes" id="UP001392437"/>
    </source>
</evidence>
<feature type="chain" id="PRO_5043575656" description="Ecp2 effector protein-like domain-containing protein" evidence="1">
    <location>
        <begin position="25"/>
        <end position="224"/>
    </location>
</feature>
<reference evidence="3 4" key="1">
    <citation type="submission" date="2023-01" db="EMBL/GenBank/DDBJ databases">
        <title>Analysis of 21 Apiospora genomes using comparative genomics revels a genus with tremendous synthesis potential of carbohydrate active enzymes and secondary metabolites.</title>
        <authorList>
            <person name="Sorensen T."/>
        </authorList>
    </citation>
    <scope>NUCLEOTIDE SEQUENCE [LARGE SCALE GENOMIC DNA]</scope>
    <source>
        <strain evidence="3 4">CBS 117206</strain>
    </source>
</reference>
<gene>
    <name evidence="3" type="ORF">PG999_005123</name>
</gene>
<proteinExistence type="predicted"/>
<keyword evidence="1" id="KW-0732">Signal</keyword>
<dbReference type="Pfam" id="PF14856">
    <property type="entry name" value="Hce2"/>
    <property type="match status" value="1"/>
</dbReference>
<keyword evidence="4" id="KW-1185">Reference proteome</keyword>
<evidence type="ECO:0000256" key="1">
    <source>
        <dbReference type="SAM" id="SignalP"/>
    </source>
</evidence>
<protein>
    <recommendedName>
        <fullName evidence="2">Ecp2 effector protein-like domain-containing protein</fullName>
    </recommendedName>
</protein>
<dbReference type="AlphaFoldDB" id="A0AAW0R1A0"/>
<evidence type="ECO:0000313" key="3">
    <source>
        <dbReference type="EMBL" id="KAK8121003.1"/>
    </source>
</evidence>
<dbReference type="InterPro" id="IPR029226">
    <property type="entry name" value="Ecp2-like"/>
</dbReference>